<dbReference type="PANTHER" id="PTHR35567:SF1">
    <property type="entry name" value="CONSERVED FUNGAL PROTEIN (AFU_ORTHOLOGUE AFUA_1G14230)"/>
    <property type="match status" value="1"/>
</dbReference>
<name>A0A238ZH50_9ACTN</name>
<dbReference type="RefSeq" id="WP_089294248.1">
    <property type="nucleotide sequence ID" value="NZ_BOMU01000056.1"/>
</dbReference>
<organism evidence="3 4">
    <name type="scientific">Actinoplanes regularis</name>
    <dbReference type="NCBI Taxonomy" id="52697"/>
    <lineage>
        <taxon>Bacteria</taxon>
        <taxon>Bacillati</taxon>
        <taxon>Actinomycetota</taxon>
        <taxon>Actinomycetes</taxon>
        <taxon>Micromonosporales</taxon>
        <taxon>Micromonosporaceae</taxon>
        <taxon>Actinoplanes</taxon>
    </lineage>
</organism>
<keyword evidence="4" id="KW-1185">Reference proteome</keyword>
<dbReference type="Proteomes" id="UP000198415">
    <property type="component" value="Unassembled WGS sequence"/>
</dbReference>
<dbReference type="OrthoDB" id="8901345at2"/>
<sequence>MAHSAKIAGAVGTLALVSIAVPAGVSFAGTDRRAPEPVSRPATSQQESFLGGPPQVPAALQPPPDNTLQAVLKARGVQLYECKRGMWEPLEPAASLTGITMSPVKKVTALHFRGPAWVSDQDGSMVEGAEPVAVPAVGAGNAPQLLYKSAKNRGGGLFGAVTYIQRIDTQGGAAPARSCGGDQPIAVPYHAVYRFFSKKQPAVVN</sequence>
<accession>A0A238ZH50</accession>
<dbReference type="InterPro" id="IPR021851">
    <property type="entry name" value="DUF3455"/>
</dbReference>
<dbReference type="EMBL" id="FZNR01000006">
    <property type="protein sequence ID" value="SNR82667.1"/>
    <property type="molecule type" value="Genomic_DNA"/>
</dbReference>
<protein>
    <recommendedName>
        <fullName evidence="5">DUF3455 domain-containing protein</fullName>
    </recommendedName>
</protein>
<evidence type="ECO:0000256" key="1">
    <source>
        <dbReference type="SAM" id="MobiDB-lite"/>
    </source>
</evidence>
<dbReference type="Pfam" id="PF11937">
    <property type="entry name" value="DUF3455"/>
    <property type="match status" value="1"/>
</dbReference>
<evidence type="ECO:0000256" key="2">
    <source>
        <dbReference type="SAM" id="SignalP"/>
    </source>
</evidence>
<gene>
    <name evidence="3" type="ORF">SAMN06264365_10623</name>
</gene>
<keyword evidence="2" id="KW-0732">Signal</keyword>
<evidence type="ECO:0000313" key="3">
    <source>
        <dbReference type="EMBL" id="SNR82667.1"/>
    </source>
</evidence>
<dbReference type="AlphaFoldDB" id="A0A238ZH50"/>
<feature type="chain" id="PRO_5039540807" description="DUF3455 domain-containing protein" evidence="2">
    <location>
        <begin position="24"/>
        <end position="205"/>
    </location>
</feature>
<feature type="signal peptide" evidence="2">
    <location>
        <begin position="1"/>
        <end position="23"/>
    </location>
</feature>
<reference evidence="3 4" key="1">
    <citation type="submission" date="2017-06" db="EMBL/GenBank/DDBJ databases">
        <authorList>
            <person name="Kim H.J."/>
            <person name="Triplett B.A."/>
        </authorList>
    </citation>
    <scope>NUCLEOTIDE SEQUENCE [LARGE SCALE GENOMIC DNA]</scope>
    <source>
        <strain evidence="3 4">DSM 43151</strain>
    </source>
</reference>
<proteinExistence type="predicted"/>
<evidence type="ECO:0008006" key="5">
    <source>
        <dbReference type="Google" id="ProtNLM"/>
    </source>
</evidence>
<feature type="compositionally biased region" description="Pro residues" evidence="1">
    <location>
        <begin position="54"/>
        <end position="64"/>
    </location>
</feature>
<dbReference type="PANTHER" id="PTHR35567">
    <property type="entry name" value="MALATE DEHYDROGENASE (AFU_ORTHOLOGUE AFUA_2G13800)"/>
    <property type="match status" value="1"/>
</dbReference>
<evidence type="ECO:0000313" key="4">
    <source>
        <dbReference type="Proteomes" id="UP000198415"/>
    </source>
</evidence>
<feature type="region of interest" description="Disordered" evidence="1">
    <location>
        <begin position="29"/>
        <end position="64"/>
    </location>
</feature>